<feature type="region of interest" description="Disordered" evidence="1">
    <location>
        <begin position="62"/>
        <end position="81"/>
    </location>
</feature>
<evidence type="ECO:0000313" key="3">
    <source>
        <dbReference type="Proteomes" id="UP000027238"/>
    </source>
</evidence>
<reference evidence="3" key="1">
    <citation type="journal article" date="2014" name="Genome Announc.">
        <title>Draft genome sequence of Colletotrichum sublineola, a destructive pathogen of cultivated sorghum.</title>
        <authorList>
            <person name="Baroncelli R."/>
            <person name="Sanz-Martin J.M."/>
            <person name="Rech G.E."/>
            <person name="Sukno S.A."/>
            <person name="Thon M.R."/>
        </authorList>
    </citation>
    <scope>NUCLEOTIDE SEQUENCE [LARGE SCALE GENOMIC DNA]</scope>
    <source>
        <strain evidence="3">TX430BB</strain>
    </source>
</reference>
<dbReference type="OMA" id="YEAKTQY"/>
<sequence>MMTAFTISASQLLSADNMAELRYEAKTQYYQSHALDLGTDDITLEDFIDDYIEDYYRLQATSTHSSASLVSDSSSTESKSKLRRLLQRIIRKKL</sequence>
<feature type="compositionally biased region" description="Low complexity" evidence="1">
    <location>
        <begin position="62"/>
        <end position="77"/>
    </location>
</feature>
<evidence type="ECO:0000313" key="2">
    <source>
        <dbReference type="EMBL" id="KDN70721.1"/>
    </source>
</evidence>
<proteinExistence type="predicted"/>
<gene>
    <name evidence="2" type="ORF">CSUB01_08318</name>
</gene>
<dbReference type="HOGENOM" id="CLU_185445_0_0_1"/>
<keyword evidence="3" id="KW-1185">Reference proteome</keyword>
<accession>A0A066XY85</accession>
<name>A0A066XY85_COLSU</name>
<evidence type="ECO:0000256" key="1">
    <source>
        <dbReference type="SAM" id="MobiDB-lite"/>
    </source>
</evidence>
<dbReference type="Proteomes" id="UP000027238">
    <property type="component" value="Unassembled WGS sequence"/>
</dbReference>
<protein>
    <submittedName>
        <fullName evidence="2">Uncharacterized protein</fullName>
    </submittedName>
</protein>
<dbReference type="OrthoDB" id="4847270at2759"/>
<dbReference type="eggNOG" id="ENOG502RW5Q">
    <property type="taxonomic scope" value="Eukaryota"/>
</dbReference>
<comment type="caution">
    <text evidence="2">The sequence shown here is derived from an EMBL/GenBank/DDBJ whole genome shotgun (WGS) entry which is preliminary data.</text>
</comment>
<dbReference type="AlphaFoldDB" id="A0A066XY85"/>
<dbReference type="EMBL" id="JMSE01000305">
    <property type="protein sequence ID" value="KDN70721.1"/>
    <property type="molecule type" value="Genomic_DNA"/>
</dbReference>
<organism evidence="2 3">
    <name type="scientific">Colletotrichum sublineola</name>
    <name type="common">Sorghum anthracnose fungus</name>
    <dbReference type="NCBI Taxonomy" id="1173701"/>
    <lineage>
        <taxon>Eukaryota</taxon>
        <taxon>Fungi</taxon>
        <taxon>Dikarya</taxon>
        <taxon>Ascomycota</taxon>
        <taxon>Pezizomycotina</taxon>
        <taxon>Sordariomycetes</taxon>
        <taxon>Hypocreomycetidae</taxon>
        <taxon>Glomerellales</taxon>
        <taxon>Glomerellaceae</taxon>
        <taxon>Colletotrichum</taxon>
        <taxon>Colletotrichum graminicola species complex</taxon>
    </lineage>
</organism>